<dbReference type="InterPro" id="IPR014710">
    <property type="entry name" value="RmlC-like_jellyroll"/>
</dbReference>
<evidence type="ECO:0000313" key="2">
    <source>
        <dbReference type="Proteomes" id="UP000010953"/>
    </source>
</evidence>
<accession>M7XHM2</accession>
<dbReference type="Gene3D" id="2.60.120.10">
    <property type="entry name" value="Jelly Rolls"/>
    <property type="match status" value="1"/>
</dbReference>
<organism evidence="1 2">
    <name type="scientific">Mariniradius saccharolyticus AK6</name>
    <dbReference type="NCBI Taxonomy" id="1239962"/>
    <lineage>
        <taxon>Bacteria</taxon>
        <taxon>Pseudomonadati</taxon>
        <taxon>Bacteroidota</taxon>
        <taxon>Cytophagia</taxon>
        <taxon>Cytophagales</taxon>
        <taxon>Cyclobacteriaceae</taxon>
        <taxon>Mariniradius</taxon>
    </lineage>
</organism>
<evidence type="ECO:0000313" key="1">
    <source>
        <dbReference type="EMBL" id="EMS34053.1"/>
    </source>
</evidence>
<dbReference type="SUPFAM" id="SSF51206">
    <property type="entry name" value="cAMP-binding domain-like"/>
    <property type="match status" value="1"/>
</dbReference>
<dbReference type="OrthoDB" id="823735at2"/>
<sequence>MDDLIKKMKEDYDSLHPVGWQDYEKLLGFLEFRRFQKKEVIRKEGMAEDRSRYVFEGVLAMYDHWSGVPQCRRIFSETDTVCDFESYATGNPSRFSLVALTDCVVCDLTKDQELRVVDAIPSFGSLAIRINQRITVRDSQWKDLLLQPDALRYEMFQKQFPRYGMLAVKDIASLLNIPERTMFRLRGSK</sequence>
<dbReference type="InterPro" id="IPR018490">
    <property type="entry name" value="cNMP-bd_dom_sf"/>
</dbReference>
<keyword evidence="2" id="KW-1185">Reference proteome</keyword>
<dbReference type="EMBL" id="AMZY02000007">
    <property type="protein sequence ID" value="EMS34053.1"/>
    <property type="molecule type" value="Genomic_DNA"/>
</dbReference>
<evidence type="ECO:0008006" key="3">
    <source>
        <dbReference type="Google" id="ProtNLM"/>
    </source>
</evidence>
<dbReference type="AlphaFoldDB" id="M7XHM2"/>
<dbReference type="InParanoid" id="M7XHM2"/>
<gene>
    <name evidence="1" type="ORF">C943_03869</name>
</gene>
<dbReference type="STRING" id="1239962.C943_03869"/>
<name>M7XHM2_9BACT</name>
<dbReference type="eggNOG" id="COG0664">
    <property type="taxonomic scope" value="Bacteria"/>
</dbReference>
<reference evidence="1" key="1">
    <citation type="submission" date="2013-01" db="EMBL/GenBank/DDBJ databases">
        <title>Genome assembly of Mariniradius saccharolyticus AK6.</title>
        <authorList>
            <person name="Vaidya B."/>
            <person name="Khatri I."/>
            <person name="Tanuku N.R.S."/>
            <person name="Subramanian S."/>
            <person name="Pinnaka A."/>
        </authorList>
    </citation>
    <scope>NUCLEOTIDE SEQUENCE [LARGE SCALE GENOMIC DNA]</scope>
    <source>
        <strain evidence="1">AK6</strain>
    </source>
</reference>
<protein>
    <recommendedName>
        <fullName evidence="3">cAMP-binding protein</fullName>
    </recommendedName>
</protein>
<dbReference type="RefSeq" id="WP_008625271.1">
    <property type="nucleotide sequence ID" value="NZ_AMZY02000007.1"/>
</dbReference>
<dbReference type="Proteomes" id="UP000010953">
    <property type="component" value="Unassembled WGS sequence"/>
</dbReference>
<proteinExistence type="predicted"/>
<comment type="caution">
    <text evidence="1">The sequence shown here is derived from an EMBL/GenBank/DDBJ whole genome shotgun (WGS) entry which is preliminary data.</text>
</comment>